<dbReference type="GO" id="GO:0015562">
    <property type="term" value="F:efflux transmembrane transporter activity"/>
    <property type="evidence" value="ECO:0007669"/>
    <property type="project" value="TreeGrafter"/>
</dbReference>
<dbReference type="InterPro" id="IPR006143">
    <property type="entry name" value="RND_pump_MFP"/>
</dbReference>
<evidence type="ECO:0000259" key="6">
    <source>
        <dbReference type="Pfam" id="PF25917"/>
    </source>
</evidence>
<comment type="caution">
    <text evidence="8">The sequence shown here is derived from an EMBL/GenBank/DDBJ whole genome shotgun (WGS) entry which is preliminary data.</text>
</comment>
<feature type="coiled-coil region" evidence="4">
    <location>
        <begin position="105"/>
        <end position="132"/>
    </location>
</feature>
<dbReference type="Gene3D" id="2.40.30.170">
    <property type="match status" value="1"/>
</dbReference>
<comment type="subcellular location">
    <subcellularLocation>
        <location evidence="1">Cell envelope</location>
    </subcellularLocation>
</comment>
<sequence>MSNVKSLRNWSLTLVAIAAMSYGLYHYKSSEIEAMSAQVQPEFPEPVDAMMAKFVDYKELIKVPAEVVAPDAVMLTSELAGKVIVMNLENGKTVKKGELLLQLDISEEQASLKTAQARVDLARAELKRTKALSKQQLASVNELDQKIADIKINQAEVDRIKAIISKKTVKAPFDGVLGLHNLSVGEYLATNSEITSLVANRGHVWIDVNLSQTQARLLSDDTLQLAINGQVQPLYAEVIAKEPIIESRSRSLKHRAKLVLDTKANLTPGEFIEVVIKQGHAVPMIELPKQAVLRQQGTRYVYVLVPEAGKAGQYRVQRRDITLFQENATDSFIQSGLKEGEQVVTNGAFKLYPNKLVNIRQTQVTQADANVKG</sequence>
<dbReference type="GO" id="GO:1990281">
    <property type="term" value="C:efflux pump complex"/>
    <property type="evidence" value="ECO:0007669"/>
    <property type="project" value="TreeGrafter"/>
</dbReference>
<accession>A0A3A6U5A7</accession>
<dbReference type="InterPro" id="IPR058625">
    <property type="entry name" value="MdtA-like_BSH"/>
</dbReference>
<evidence type="ECO:0000259" key="5">
    <source>
        <dbReference type="Pfam" id="PF25876"/>
    </source>
</evidence>
<evidence type="ECO:0000256" key="3">
    <source>
        <dbReference type="ARBA" id="ARBA00022448"/>
    </source>
</evidence>
<dbReference type="RefSeq" id="WP_121853793.1">
    <property type="nucleotide sequence ID" value="NZ_CP037952.1"/>
</dbReference>
<keyword evidence="9" id="KW-1185">Reference proteome</keyword>
<dbReference type="PANTHER" id="PTHR30469">
    <property type="entry name" value="MULTIDRUG RESISTANCE PROTEIN MDTA"/>
    <property type="match status" value="1"/>
</dbReference>
<feature type="domain" description="Multidrug resistance protein MdtA-like barrel-sandwich hybrid" evidence="6">
    <location>
        <begin position="73"/>
        <end position="194"/>
    </location>
</feature>
<protein>
    <submittedName>
        <fullName evidence="8">Efflux RND transporter periplasmic adaptor subunit</fullName>
    </submittedName>
</protein>
<dbReference type="Gene3D" id="2.40.420.20">
    <property type="match status" value="1"/>
</dbReference>
<keyword evidence="3" id="KW-0813">Transport</keyword>
<keyword evidence="4" id="KW-0175">Coiled coil</keyword>
<name>A0A3A6U5A7_9GAMM</name>
<gene>
    <name evidence="8" type="ORF">D5R81_11560</name>
</gene>
<reference evidence="8 9" key="1">
    <citation type="submission" date="2018-09" db="EMBL/GenBank/DDBJ databases">
        <title>Phylogeny of the Shewanellaceae, and recommendation for two new genera, Pseudoshewanella and Parashewanella.</title>
        <authorList>
            <person name="Wang G."/>
        </authorList>
    </citation>
    <scope>NUCLEOTIDE SEQUENCE [LARGE SCALE GENOMIC DNA]</scope>
    <source>
        <strain evidence="8 9">KCTC 22492</strain>
    </source>
</reference>
<dbReference type="Proteomes" id="UP000273022">
    <property type="component" value="Unassembled WGS sequence"/>
</dbReference>
<dbReference type="EMBL" id="QYYH01000067">
    <property type="protein sequence ID" value="RJY13206.1"/>
    <property type="molecule type" value="Genomic_DNA"/>
</dbReference>
<dbReference type="NCBIfam" id="TIGR01730">
    <property type="entry name" value="RND_mfp"/>
    <property type="match status" value="1"/>
</dbReference>
<comment type="similarity">
    <text evidence="2">Belongs to the membrane fusion protein (MFP) (TC 8.A.1) family.</text>
</comment>
<evidence type="ECO:0000256" key="1">
    <source>
        <dbReference type="ARBA" id="ARBA00004196"/>
    </source>
</evidence>
<proteinExistence type="inferred from homology"/>
<dbReference type="InterPro" id="IPR058627">
    <property type="entry name" value="MdtA-like_C"/>
</dbReference>
<dbReference type="InterPro" id="IPR058624">
    <property type="entry name" value="MdtA-like_HH"/>
</dbReference>
<evidence type="ECO:0000259" key="7">
    <source>
        <dbReference type="Pfam" id="PF25967"/>
    </source>
</evidence>
<evidence type="ECO:0000313" key="8">
    <source>
        <dbReference type="EMBL" id="RJY13206.1"/>
    </source>
</evidence>
<feature type="domain" description="Multidrug resistance protein MdtA-like alpha-helical hairpin" evidence="5">
    <location>
        <begin position="107"/>
        <end position="164"/>
    </location>
</feature>
<dbReference type="Gene3D" id="1.10.287.470">
    <property type="entry name" value="Helix hairpin bin"/>
    <property type="match status" value="1"/>
</dbReference>
<dbReference type="OrthoDB" id="9806939at2"/>
<feature type="domain" description="Multidrug resistance protein MdtA-like C-terminal permuted SH3" evidence="7">
    <location>
        <begin position="287"/>
        <end position="348"/>
    </location>
</feature>
<evidence type="ECO:0000256" key="2">
    <source>
        <dbReference type="ARBA" id="ARBA00009477"/>
    </source>
</evidence>
<dbReference type="Pfam" id="PF25917">
    <property type="entry name" value="BSH_RND"/>
    <property type="match status" value="1"/>
</dbReference>
<dbReference type="AlphaFoldDB" id="A0A3A6U5A7"/>
<dbReference type="Gene3D" id="2.40.50.100">
    <property type="match status" value="1"/>
</dbReference>
<evidence type="ECO:0000313" key="9">
    <source>
        <dbReference type="Proteomes" id="UP000273022"/>
    </source>
</evidence>
<dbReference type="SUPFAM" id="SSF111369">
    <property type="entry name" value="HlyD-like secretion proteins"/>
    <property type="match status" value="1"/>
</dbReference>
<dbReference type="Pfam" id="PF25967">
    <property type="entry name" value="RND-MFP_C"/>
    <property type="match status" value="1"/>
</dbReference>
<evidence type="ECO:0000256" key="4">
    <source>
        <dbReference type="SAM" id="Coils"/>
    </source>
</evidence>
<organism evidence="8 9">
    <name type="scientific">Parashewanella spongiae</name>
    <dbReference type="NCBI Taxonomy" id="342950"/>
    <lineage>
        <taxon>Bacteria</taxon>
        <taxon>Pseudomonadati</taxon>
        <taxon>Pseudomonadota</taxon>
        <taxon>Gammaproteobacteria</taxon>
        <taxon>Alteromonadales</taxon>
        <taxon>Shewanellaceae</taxon>
        <taxon>Parashewanella</taxon>
    </lineage>
</organism>
<dbReference type="PANTHER" id="PTHR30469:SF11">
    <property type="entry name" value="BLL4320 PROTEIN"/>
    <property type="match status" value="1"/>
</dbReference>
<dbReference type="Pfam" id="PF25876">
    <property type="entry name" value="HH_MFP_RND"/>
    <property type="match status" value="1"/>
</dbReference>